<comment type="caution">
    <text evidence="1">The sequence shown here is derived from an EMBL/GenBank/DDBJ whole genome shotgun (WGS) entry which is preliminary data.</text>
</comment>
<reference evidence="1" key="1">
    <citation type="submission" date="2009-10" db="EMBL/GenBank/DDBJ databases">
        <title>Diversity of trophic interactions inside an arsenic-rich microbial ecosystem.</title>
        <authorList>
            <person name="Bertin P.N."/>
            <person name="Heinrich-Salmeron A."/>
            <person name="Pelletier E."/>
            <person name="Goulhen-Chollet F."/>
            <person name="Arsene-Ploetze F."/>
            <person name="Gallien S."/>
            <person name="Calteau A."/>
            <person name="Vallenet D."/>
            <person name="Casiot C."/>
            <person name="Chane-Woon-Ming B."/>
            <person name="Giloteaux L."/>
            <person name="Barakat M."/>
            <person name="Bonnefoy V."/>
            <person name="Bruneel O."/>
            <person name="Chandler M."/>
            <person name="Cleiss J."/>
            <person name="Duran R."/>
            <person name="Elbaz-Poulichet F."/>
            <person name="Fonknechten N."/>
            <person name="Lauga B."/>
            <person name="Mornico D."/>
            <person name="Ortet P."/>
            <person name="Schaeffer C."/>
            <person name="Siguier P."/>
            <person name="Alexander Thil Smith A."/>
            <person name="Van Dorsselaer A."/>
            <person name="Weissenbach J."/>
            <person name="Medigue C."/>
            <person name="Le Paslier D."/>
        </authorList>
    </citation>
    <scope>NUCLEOTIDE SEQUENCE</scope>
</reference>
<dbReference type="EMBL" id="CABN01000148">
    <property type="protein sequence ID" value="CBI00526.1"/>
    <property type="molecule type" value="Genomic_DNA"/>
</dbReference>
<name>E6Q017_9ZZZZ</name>
<gene>
    <name evidence="1" type="ORF">CARN3_0068</name>
</gene>
<protein>
    <submittedName>
        <fullName evidence="1">Uncharacterized protein</fullName>
    </submittedName>
</protein>
<accession>E6Q017</accession>
<evidence type="ECO:0000313" key="1">
    <source>
        <dbReference type="EMBL" id="CBI00526.1"/>
    </source>
</evidence>
<proteinExistence type="predicted"/>
<organism evidence="1">
    <name type="scientific">mine drainage metagenome</name>
    <dbReference type="NCBI Taxonomy" id="410659"/>
    <lineage>
        <taxon>unclassified sequences</taxon>
        <taxon>metagenomes</taxon>
        <taxon>ecological metagenomes</taxon>
    </lineage>
</organism>
<dbReference type="AlphaFoldDB" id="E6Q017"/>
<sequence length="186" mass="20250">MSFQSSLSGFFLCALLAPLFCSGCRKEQQAVSHVAASASSAEQRAVAASSLLDRQRTQLGQIPLPTKSRYVDVHEPGTWQNPFLSVDARMIDLRVTQADANTSSLGAGGLLRPSAARRQELQISPQEATQALIALPAAAWPYGRVVAIEEYPLADKKSRPAIRRQIEALIRQLNDLGVVVDEWPAR</sequence>